<dbReference type="InterPro" id="IPR037951">
    <property type="entry name" value="MopB_CT_YdeP"/>
</dbReference>
<proteinExistence type="inferred from homology"/>
<keyword evidence="5" id="KW-0500">Molybdenum</keyword>
<evidence type="ECO:0000259" key="11">
    <source>
        <dbReference type="Pfam" id="PF01568"/>
    </source>
</evidence>
<dbReference type="OrthoDB" id="5287431at2"/>
<dbReference type="SUPFAM" id="SSF50692">
    <property type="entry name" value="ADC-like"/>
    <property type="match status" value="1"/>
</dbReference>
<feature type="domain" description="Molybdopterin oxidoreductase" evidence="10">
    <location>
        <begin position="111"/>
        <end position="479"/>
    </location>
</feature>
<keyword evidence="13" id="KW-1185">Reference proteome</keyword>
<dbReference type="PANTHER" id="PTHR43105:SF4">
    <property type="entry name" value="PROTEIN YDEP"/>
    <property type="match status" value="1"/>
</dbReference>
<dbReference type="InterPro" id="IPR006656">
    <property type="entry name" value="Mopterin_OxRdtase"/>
</dbReference>
<protein>
    <submittedName>
        <fullName evidence="12">Formate dehydrogenase major subunit</fullName>
    </submittedName>
</protein>
<dbReference type="SUPFAM" id="SSF53706">
    <property type="entry name" value="Formate dehydrogenase/DMSO reductase, domains 1-3"/>
    <property type="match status" value="1"/>
</dbReference>
<dbReference type="Proteomes" id="UP000266568">
    <property type="component" value="Unassembled WGS sequence"/>
</dbReference>
<evidence type="ECO:0000256" key="4">
    <source>
        <dbReference type="ARBA" id="ARBA00022485"/>
    </source>
</evidence>
<keyword evidence="8" id="KW-0408">Iron</keyword>
<evidence type="ECO:0000256" key="9">
    <source>
        <dbReference type="ARBA" id="ARBA00023014"/>
    </source>
</evidence>
<dbReference type="AlphaFoldDB" id="A0A397NP63"/>
<dbReference type="Gene3D" id="3.40.228.10">
    <property type="entry name" value="Dimethylsulfoxide Reductase, domain 2"/>
    <property type="match status" value="1"/>
</dbReference>
<comment type="cofactor">
    <cofactor evidence="1">
        <name>Mo-bis(molybdopterin guanine dinucleotide)</name>
        <dbReference type="ChEBI" id="CHEBI:60539"/>
    </cofactor>
</comment>
<keyword evidence="9" id="KW-0411">Iron-sulfur</keyword>
<organism evidence="12 13">
    <name type="scientific">Hephaestia caeni</name>
    <dbReference type="NCBI Taxonomy" id="645617"/>
    <lineage>
        <taxon>Bacteria</taxon>
        <taxon>Pseudomonadati</taxon>
        <taxon>Pseudomonadota</taxon>
        <taxon>Alphaproteobacteria</taxon>
        <taxon>Sphingomonadales</taxon>
        <taxon>Sphingomonadaceae</taxon>
        <taxon>Hephaestia</taxon>
    </lineage>
</organism>
<dbReference type="GO" id="GO:0051539">
    <property type="term" value="F:4 iron, 4 sulfur cluster binding"/>
    <property type="evidence" value="ECO:0007669"/>
    <property type="project" value="UniProtKB-KW"/>
</dbReference>
<dbReference type="InterPro" id="IPR041953">
    <property type="entry name" value="YdeP_MopB"/>
</dbReference>
<dbReference type="InterPro" id="IPR009010">
    <property type="entry name" value="Asp_de-COase-like_dom_sf"/>
</dbReference>
<evidence type="ECO:0000256" key="1">
    <source>
        <dbReference type="ARBA" id="ARBA00001942"/>
    </source>
</evidence>
<keyword evidence="4" id="KW-0004">4Fe-4S</keyword>
<comment type="cofactor">
    <cofactor evidence="2">
        <name>[4Fe-4S] cluster</name>
        <dbReference type="ChEBI" id="CHEBI:49883"/>
    </cofactor>
</comment>
<dbReference type="PIRSF" id="PIRSF000144">
    <property type="entry name" value="CbbBc"/>
    <property type="match status" value="1"/>
</dbReference>
<evidence type="ECO:0000256" key="6">
    <source>
        <dbReference type="ARBA" id="ARBA00022723"/>
    </source>
</evidence>
<dbReference type="PANTHER" id="PTHR43105">
    <property type="entry name" value="RESPIRATORY NITRATE REDUCTASE"/>
    <property type="match status" value="1"/>
</dbReference>
<dbReference type="GO" id="GO:0016020">
    <property type="term" value="C:membrane"/>
    <property type="evidence" value="ECO:0007669"/>
    <property type="project" value="TreeGrafter"/>
</dbReference>
<evidence type="ECO:0000313" key="13">
    <source>
        <dbReference type="Proteomes" id="UP000266568"/>
    </source>
</evidence>
<dbReference type="CDD" id="cd02767">
    <property type="entry name" value="MopB_ydeP"/>
    <property type="match status" value="1"/>
</dbReference>
<evidence type="ECO:0000256" key="5">
    <source>
        <dbReference type="ARBA" id="ARBA00022505"/>
    </source>
</evidence>
<keyword evidence="7" id="KW-0560">Oxidoreductase</keyword>
<dbReference type="GO" id="GO:0030151">
    <property type="term" value="F:molybdenum ion binding"/>
    <property type="evidence" value="ECO:0007669"/>
    <property type="project" value="InterPro"/>
</dbReference>
<evidence type="ECO:0000256" key="7">
    <source>
        <dbReference type="ARBA" id="ARBA00023002"/>
    </source>
</evidence>
<dbReference type="GO" id="GO:0045333">
    <property type="term" value="P:cellular respiration"/>
    <property type="evidence" value="ECO:0007669"/>
    <property type="project" value="UniProtKB-ARBA"/>
</dbReference>
<dbReference type="Pfam" id="PF00384">
    <property type="entry name" value="Molybdopterin"/>
    <property type="match status" value="1"/>
</dbReference>
<evidence type="ECO:0000256" key="8">
    <source>
        <dbReference type="ARBA" id="ARBA00023004"/>
    </source>
</evidence>
<evidence type="ECO:0000313" key="12">
    <source>
        <dbReference type="EMBL" id="RIA37433.1"/>
    </source>
</evidence>
<sequence>MAEDRPRYKTYDRPAGGWGAAAATAKVLLQQSVVTKGSRALVSMNQPGGFKCPSCAYPDSDCKKTLDFCENGAKALAHEATKFRVTREFFAQHTVSELMAQSDYWLEMQGRLTEPMRYDAATDRYVPCDWDSAFALIAKHLRALDSPHQAEFYTSGRTPNEAAFLYSIFVREFGTNNFPDCSNMCHEPTSRGLPHAIGVGKGTVVMEDFEHAEAIFVIGQNTGTNAPRMMTNLVEARKRGVPIVVVNPMPERALMRFTEPQDVVQMAIFGSTAIASEFVHIGIGGDLAFLKGMMRALFEREAGGEEVLDHDFIAEHTAGLDALRADVMGVSWAEIVVASGVDEGQIRRCADIYNASRATMICYGMGITQHRKSSQLVQQIANLLLLKGNFGKPGAGISPIRGHSNVQGDRTVGIDEKPTPAYLDRVRDVFGFEPPREHGHHTVESVAAMLDGTAKVFIGLGGNFVRAVPDTERAYAAMRGLALTVAITTKLNRGHVVHGRDALILPVIARSEEIRTTAGEQFITIEDSFSNVSASRGVLEPASPDLLPEVEIVCRMARATLPDSNVRWESYIDDYDLIRDQIAEVYPAIYSDFSERIKAPRGFHLDIPPRRRVWPTPNGKANFLVLPGLEVNPPVDDRAMLRLATVRSHDQFNTTIYSYSDRYRGVYNDRMVLFMNADDRAERGLAPQARVAVETISGDGVSRRVEGLTVIDYPMPRGSLAGYFPELNPLLPLDHYDPTSGTPAAKAIPVLVTAA</sequence>
<reference evidence="12 13" key="1">
    <citation type="submission" date="2018-08" db="EMBL/GenBank/DDBJ databases">
        <title>Genomic Encyclopedia of Type Strains, Phase IV (KMG-IV): sequencing the most valuable type-strain genomes for metagenomic binning, comparative biology and taxonomic classification.</title>
        <authorList>
            <person name="Goeker M."/>
        </authorList>
    </citation>
    <scope>NUCLEOTIDE SEQUENCE [LARGE SCALE GENOMIC DNA]</scope>
    <source>
        <strain evidence="12 13">DSM 25527</strain>
    </source>
</reference>
<accession>A0A397NP63</accession>
<gene>
    <name evidence="12" type="ORF">DFR49_3318</name>
</gene>
<evidence type="ECO:0000256" key="2">
    <source>
        <dbReference type="ARBA" id="ARBA00001966"/>
    </source>
</evidence>
<dbReference type="GO" id="GO:0043546">
    <property type="term" value="F:molybdopterin cofactor binding"/>
    <property type="evidence" value="ECO:0007669"/>
    <property type="project" value="InterPro"/>
</dbReference>
<dbReference type="InterPro" id="IPR050123">
    <property type="entry name" value="Prok_molybdopt-oxidoreductase"/>
</dbReference>
<dbReference type="Pfam" id="PF01568">
    <property type="entry name" value="Molydop_binding"/>
    <property type="match status" value="1"/>
</dbReference>
<dbReference type="InterPro" id="IPR006657">
    <property type="entry name" value="MoPterin_dinucl-bd_dom"/>
</dbReference>
<dbReference type="InterPro" id="IPR010046">
    <property type="entry name" value="Mopterin_OxRdtse_a_bac"/>
</dbReference>
<evidence type="ECO:0000259" key="10">
    <source>
        <dbReference type="Pfam" id="PF00384"/>
    </source>
</evidence>
<dbReference type="RefSeq" id="WP_119036747.1">
    <property type="nucleotide sequence ID" value="NZ_QXDC01000004.1"/>
</dbReference>
<dbReference type="EMBL" id="QXDC01000004">
    <property type="protein sequence ID" value="RIA37433.1"/>
    <property type="molecule type" value="Genomic_DNA"/>
</dbReference>
<dbReference type="GO" id="GO:0008863">
    <property type="term" value="F:formate dehydrogenase (NAD+) activity"/>
    <property type="evidence" value="ECO:0007669"/>
    <property type="project" value="InterPro"/>
</dbReference>
<comment type="similarity">
    <text evidence="3">Belongs to the prokaryotic molybdopterin-containing oxidoreductase family.</text>
</comment>
<keyword evidence="6" id="KW-0479">Metal-binding</keyword>
<evidence type="ECO:0000256" key="3">
    <source>
        <dbReference type="ARBA" id="ARBA00010312"/>
    </source>
</evidence>
<name>A0A397NP63_9SPHN</name>
<comment type="caution">
    <text evidence="12">The sequence shown here is derived from an EMBL/GenBank/DDBJ whole genome shotgun (WGS) entry which is preliminary data.</text>
</comment>
<dbReference type="NCBIfam" id="TIGR01701">
    <property type="entry name" value="Fdhalpha-like"/>
    <property type="match status" value="1"/>
</dbReference>
<dbReference type="Gene3D" id="3.40.50.740">
    <property type="match status" value="1"/>
</dbReference>
<dbReference type="CDD" id="cd02787">
    <property type="entry name" value="MopB_CT_ydeP"/>
    <property type="match status" value="1"/>
</dbReference>
<feature type="domain" description="Molybdopterin dinucleotide-binding" evidence="11">
    <location>
        <begin position="641"/>
        <end position="748"/>
    </location>
</feature>
<dbReference type="GO" id="GO:1990204">
    <property type="term" value="C:oxidoreductase complex"/>
    <property type="evidence" value="ECO:0007669"/>
    <property type="project" value="UniProtKB-ARBA"/>
</dbReference>